<accession>A0AAE0BN32</accession>
<name>A0AAE0BN32_9CHLO</name>
<reference evidence="1 2" key="1">
    <citation type="journal article" date="2015" name="Genome Biol. Evol.">
        <title>Comparative Genomics of a Bacterivorous Green Alga Reveals Evolutionary Causalities and Consequences of Phago-Mixotrophic Mode of Nutrition.</title>
        <authorList>
            <person name="Burns J.A."/>
            <person name="Paasch A."/>
            <person name="Narechania A."/>
            <person name="Kim E."/>
        </authorList>
    </citation>
    <scope>NUCLEOTIDE SEQUENCE [LARGE SCALE GENOMIC DNA]</scope>
    <source>
        <strain evidence="1 2">PLY_AMNH</strain>
    </source>
</reference>
<organism evidence="1 2">
    <name type="scientific">Cymbomonas tetramitiformis</name>
    <dbReference type="NCBI Taxonomy" id="36881"/>
    <lineage>
        <taxon>Eukaryota</taxon>
        <taxon>Viridiplantae</taxon>
        <taxon>Chlorophyta</taxon>
        <taxon>Pyramimonadophyceae</taxon>
        <taxon>Pyramimonadales</taxon>
        <taxon>Pyramimonadaceae</taxon>
        <taxon>Cymbomonas</taxon>
    </lineage>
</organism>
<evidence type="ECO:0000313" key="2">
    <source>
        <dbReference type="Proteomes" id="UP001190700"/>
    </source>
</evidence>
<protein>
    <submittedName>
        <fullName evidence="1">Uncharacterized protein</fullName>
    </submittedName>
</protein>
<comment type="caution">
    <text evidence="1">The sequence shown here is derived from an EMBL/GenBank/DDBJ whole genome shotgun (WGS) entry which is preliminary data.</text>
</comment>
<proteinExistence type="predicted"/>
<dbReference type="AlphaFoldDB" id="A0AAE0BN32"/>
<gene>
    <name evidence="1" type="ORF">CYMTET_50448</name>
</gene>
<evidence type="ECO:0000313" key="1">
    <source>
        <dbReference type="EMBL" id="KAK3239636.1"/>
    </source>
</evidence>
<sequence length="321" mass="34656">MTVQNKTILKFKAKDCLTALYQQTRRVADDNERAENREYRAIQNSFVLKFGAEVHAWNIYLRLLFSSHQVSLVMKASLSFIYIGGLLAFFQKETVANSIAILGENTQAKNAPAGSSTAQVPSLLAVPFRLSDVHLDPRSAYGVAQQRNLQYVSSLNDTQLACIFTSAANLTRCTAANCPSPGGNDAPLCTPLPGEMGLGWYYGHYQVCLCTPGPSLCPSSTPNHVLPAHSLPAAVVCRAPCCVGLVNVDRAGARMTVKKAGARMTVDRAGARMTVDRDGARMTVDRAGAHMTDDKAGARMAVDRAGARIVGEARVHVFRPE</sequence>
<keyword evidence="2" id="KW-1185">Reference proteome</keyword>
<dbReference type="Proteomes" id="UP001190700">
    <property type="component" value="Unassembled WGS sequence"/>
</dbReference>
<dbReference type="EMBL" id="LGRX02033856">
    <property type="protein sequence ID" value="KAK3239636.1"/>
    <property type="molecule type" value="Genomic_DNA"/>
</dbReference>